<dbReference type="Pfam" id="PF20929">
    <property type="entry name" value="PDCD10_N"/>
    <property type="match status" value="1"/>
</dbReference>
<keyword evidence="5" id="KW-0963">Cytoplasm</keyword>
<keyword evidence="4" id="KW-1003">Cell membrane</keyword>
<dbReference type="GO" id="GO:1903358">
    <property type="term" value="P:regulation of Golgi organization"/>
    <property type="evidence" value="ECO:0007669"/>
    <property type="project" value="TreeGrafter"/>
</dbReference>
<dbReference type="AlphaFoldDB" id="A0A915K6J9"/>
<dbReference type="GO" id="GO:0005886">
    <property type="term" value="C:plasma membrane"/>
    <property type="evidence" value="ECO:0007669"/>
    <property type="project" value="UniProtKB-SubCell"/>
</dbReference>
<keyword evidence="8" id="KW-1185">Reference proteome</keyword>
<evidence type="ECO:0000259" key="7">
    <source>
        <dbReference type="Pfam" id="PF20929"/>
    </source>
</evidence>
<dbReference type="GO" id="GO:0090443">
    <property type="term" value="C:FAR/SIN/STRIPAK complex"/>
    <property type="evidence" value="ECO:0007669"/>
    <property type="project" value="TreeGrafter"/>
</dbReference>
<name>A0A915K6J9_ROMCU</name>
<dbReference type="WBParaSite" id="nRc.2.0.1.t34345-RA">
    <property type="protein sequence ID" value="nRc.2.0.1.t34345-RA"/>
    <property type="gene ID" value="nRc.2.0.1.g34345"/>
</dbReference>
<dbReference type="Gene3D" id="1.20.120.1950">
    <property type="match status" value="1"/>
</dbReference>
<dbReference type="Pfam" id="PF06840">
    <property type="entry name" value="PDC10_C"/>
    <property type="match status" value="1"/>
</dbReference>
<comment type="subcellular location">
    <subcellularLocation>
        <location evidence="1">Cell membrane</location>
        <topology evidence="1">Peripheral membrane protein</topology>
    </subcellularLocation>
    <subcellularLocation>
        <location evidence="2">Cytoplasm</location>
    </subcellularLocation>
</comment>
<sequence>MKMSDESYLAAMVFNTVYVPALKKLSNDHNESTLVNNLRLALQNADAEQPGFLFEFLKRLASKCDIRLNFQECMLRMQATLPAEDFSIGDAYSNRNGVDPLYQELSYRAVNLRKVLSRIPDEMSDRRTFLETIKEIASCIKKLLDAANTLIQTLPERSSQSAALEQRKREFVKYSKRFSNTLKDYFKGEDPVTVYANANQLIYQTSLMIKVVPERVMF</sequence>
<evidence type="ECO:0000256" key="5">
    <source>
        <dbReference type="ARBA" id="ARBA00022490"/>
    </source>
</evidence>
<dbReference type="InterPro" id="IPR009652">
    <property type="entry name" value="PDCD10"/>
</dbReference>
<dbReference type="GO" id="GO:0005737">
    <property type="term" value="C:cytoplasm"/>
    <property type="evidence" value="ECO:0007669"/>
    <property type="project" value="UniProtKB-SubCell"/>
</dbReference>
<evidence type="ECO:0000313" key="9">
    <source>
        <dbReference type="WBParaSite" id="nRc.2.0.1.t34345-RA"/>
    </source>
</evidence>
<evidence type="ECO:0000256" key="2">
    <source>
        <dbReference type="ARBA" id="ARBA00004496"/>
    </source>
</evidence>
<reference evidence="9" key="1">
    <citation type="submission" date="2022-11" db="UniProtKB">
        <authorList>
            <consortium name="WormBaseParasite"/>
        </authorList>
    </citation>
    <scope>IDENTIFICATION</scope>
</reference>
<dbReference type="PANTHER" id="PTHR13250">
    <property type="entry name" value="TF-1 CELL APOPTOSIS RELATED PROTEIN-15"/>
    <property type="match status" value="1"/>
</dbReference>
<dbReference type="GO" id="GO:0019901">
    <property type="term" value="F:protein kinase binding"/>
    <property type="evidence" value="ECO:0007669"/>
    <property type="project" value="TreeGrafter"/>
</dbReference>
<comment type="similarity">
    <text evidence="3">Belongs to the PDCD10 family.</text>
</comment>
<evidence type="ECO:0000256" key="6">
    <source>
        <dbReference type="ARBA" id="ARBA00023136"/>
    </source>
</evidence>
<dbReference type="OMA" id="YQCLYSG"/>
<evidence type="ECO:0000256" key="1">
    <source>
        <dbReference type="ARBA" id="ARBA00004202"/>
    </source>
</evidence>
<dbReference type="InterPro" id="IPR048288">
    <property type="entry name" value="PDCD10_N"/>
</dbReference>
<evidence type="ECO:0000256" key="4">
    <source>
        <dbReference type="ARBA" id="ARBA00022475"/>
    </source>
</evidence>
<dbReference type="Proteomes" id="UP000887565">
    <property type="component" value="Unplaced"/>
</dbReference>
<keyword evidence="6" id="KW-0472">Membrane</keyword>
<proteinExistence type="inferred from homology"/>
<dbReference type="PANTHER" id="PTHR13250:SF1">
    <property type="entry name" value="PROGRAMMED CELL DEATH PROTEIN 10"/>
    <property type="match status" value="1"/>
</dbReference>
<evidence type="ECO:0000256" key="3">
    <source>
        <dbReference type="ARBA" id="ARBA00009181"/>
    </source>
</evidence>
<protein>
    <submittedName>
        <fullName evidence="9">Programmed cell death protein 10</fullName>
    </submittedName>
</protein>
<dbReference type="InterPro" id="IPR053750">
    <property type="entry name" value="PDCD10_Homolog"/>
</dbReference>
<organism evidence="8 9">
    <name type="scientific">Romanomermis culicivorax</name>
    <name type="common">Nematode worm</name>
    <dbReference type="NCBI Taxonomy" id="13658"/>
    <lineage>
        <taxon>Eukaryota</taxon>
        <taxon>Metazoa</taxon>
        <taxon>Ecdysozoa</taxon>
        <taxon>Nematoda</taxon>
        <taxon>Enoplea</taxon>
        <taxon>Dorylaimia</taxon>
        <taxon>Mermithida</taxon>
        <taxon>Mermithoidea</taxon>
        <taxon>Mermithidae</taxon>
        <taxon>Romanomermis</taxon>
    </lineage>
</organism>
<feature type="domain" description="Programmed cell death protein 10 dimerisation" evidence="7">
    <location>
        <begin position="7"/>
        <end position="64"/>
    </location>
</feature>
<accession>A0A915K6J9</accession>
<evidence type="ECO:0000313" key="8">
    <source>
        <dbReference type="Proteomes" id="UP000887565"/>
    </source>
</evidence>